<comment type="caution">
    <text evidence="2">The sequence shown here is derived from an EMBL/GenBank/DDBJ whole genome shotgun (WGS) entry which is preliminary data.</text>
</comment>
<feature type="transmembrane region" description="Helical" evidence="1">
    <location>
        <begin position="71"/>
        <end position="93"/>
    </location>
</feature>
<protein>
    <submittedName>
        <fullName evidence="2">Uncharacterized protein</fullName>
    </submittedName>
</protein>
<dbReference type="Proteomes" id="UP000187209">
    <property type="component" value="Unassembled WGS sequence"/>
</dbReference>
<feature type="transmembrane region" description="Helical" evidence="1">
    <location>
        <begin position="99"/>
        <end position="122"/>
    </location>
</feature>
<accession>A0A1R2BUA8</accession>
<dbReference type="PROSITE" id="PS51257">
    <property type="entry name" value="PROKAR_LIPOPROTEIN"/>
    <property type="match status" value="1"/>
</dbReference>
<sequence>MESLTLKVPKSKAKNILSFLLPTSQFFFISGCIMELLLAINIIWSCSSTFTCSEFLPTISYLTCYRGHDRLFCVTMVYWCFILLLFSIISYLNLKTDSYYTNVFMLLIGIVIALINPALAVLDEANTSYYVKTEKVHAGLMIGLILASLVWLYITTLSSKLTQFVHKYIIVGLVLLLWSMAQWFYAERGGVVFNYFVEAVSEWIVVTLAVFIPYVYAGCFENVSVSTKYKNK</sequence>
<keyword evidence="1" id="KW-0472">Membrane</keyword>
<gene>
    <name evidence="2" type="ORF">SteCoe_19356</name>
</gene>
<feature type="transmembrane region" description="Helical" evidence="1">
    <location>
        <begin position="192"/>
        <end position="216"/>
    </location>
</feature>
<evidence type="ECO:0000313" key="3">
    <source>
        <dbReference type="Proteomes" id="UP000187209"/>
    </source>
</evidence>
<proteinExistence type="predicted"/>
<keyword evidence="1" id="KW-1133">Transmembrane helix</keyword>
<evidence type="ECO:0000256" key="1">
    <source>
        <dbReference type="SAM" id="Phobius"/>
    </source>
</evidence>
<name>A0A1R2BUA8_9CILI</name>
<evidence type="ECO:0000313" key="2">
    <source>
        <dbReference type="EMBL" id="OMJ80402.1"/>
    </source>
</evidence>
<organism evidence="2 3">
    <name type="scientific">Stentor coeruleus</name>
    <dbReference type="NCBI Taxonomy" id="5963"/>
    <lineage>
        <taxon>Eukaryota</taxon>
        <taxon>Sar</taxon>
        <taxon>Alveolata</taxon>
        <taxon>Ciliophora</taxon>
        <taxon>Postciliodesmatophora</taxon>
        <taxon>Heterotrichea</taxon>
        <taxon>Heterotrichida</taxon>
        <taxon>Stentoridae</taxon>
        <taxon>Stentor</taxon>
    </lineage>
</organism>
<keyword evidence="3" id="KW-1185">Reference proteome</keyword>
<feature type="transmembrane region" description="Helical" evidence="1">
    <location>
        <begin position="134"/>
        <end position="154"/>
    </location>
</feature>
<dbReference type="EMBL" id="MPUH01000425">
    <property type="protein sequence ID" value="OMJ80402.1"/>
    <property type="molecule type" value="Genomic_DNA"/>
</dbReference>
<dbReference type="OrthoDB" id="321469at2759"/>
<keyword evidence="1" id="KW-0812">Transmembrane</keyword>
<feature type="transmembrane region" description="Helical" evidence="1">
    <location>
        <begin position="166"/>
        <end position="185"/>
    </location>
</feature>
<reference evidence="2 3" key="1">
    <citation type="submission" date="2016-11" db="EMBL/GenBank/DDBJ databases">
        <title>The macronuclear genome of Stentor coeruleus: a giant cell with tiny introns.</title>
        <authorList>
            <person name="Slabodnick M."/>
            <person name="Ruby J.G."/>
            <person name="Reiff S.B."/>
            <person name="Swart E.C."/>
            <person name="Gosai S."/>
            <person name="Prabakaran S."/>
            <person name="Witkowska E."/>
            <person name="Larue G.E."/>
            <person name="Fisher S."/>
            <person name="Freeman R.M."/>
            <person name="Gunawardena J."/>
            <person name="Chu W."/>
            <person name="Stover N.A."/>
            <person name="Gregory B.D."/>
            <person name="Nowacki M."/>
            <person name="Derisi J."/>
            <person name="Roy S.W."/>
            <person name="Marshall W.F."/>
            <person name="Sood P."/>
        </authorList>
    </citation>
    <scope>NUCLEOTIDE SEQUENCE [LARGE SCALE GENOMIC DNA]</scope>
    <source>
        <strain evidence="2">WM001</strain>
    </source>
</reference>
<dbReference type="AlphaFoldDB" id="A0A1R2BUA8"/>
<feature type="transmembrane region" description="Helical" evidence="1">
    <location>
        <begin position="26"/>
        <end position="50"/>
    </location>
</feature>